<dbReference type="STRING" id="309798.COPRO5265_1317"/>
<dbReference type="SMART" id="SM00934">
    <property type="entry name" value="OMPdecase"/>
    <property type="match status" value="1"/>
</dbReference>
<feature type="active site" description="For OMPdecase activity" evidence="9">
    <location>
        <position position="64"/>
    </location>
</feature>
<dbReference type="PROSITE" id="PS00156">
    <property type="entry name" value="OMPDECASE"/>
    <property type="match status" value="1"/>
</dbReference>
<feature type="binding site" evidence="10">
    <location>
        <position position="211"/>
    </location>
    <ligand>
        <name>substrate</name>
    </ligand>
</feature>
<evidence type="ECO:0000256" key="11">
    <source>
        <dbReference type="RuleBase" id="RU000512"/>
    </source>
</evidence>
<evidence type="ECO:0000313" key="13">
    <source>
        <dbReference type="EMBL" id="ACI16975.1"/>
    </source>
</evidence>
<feature type="binding site" evidence="10">
    <location>
        <position position="32"/>
    </location>
    <ligand>
        <name>substrate</name>
    </ligand>
</feature>
<dbReference type="AlphaFoldDB" id="B5YA21"/>
<dbReference type="eggNOG" id="COG0284">
    <property type="taxonomic scope" value="Bacteria"/>
</dbReference>
<dbReference type="InterPro" id="IPR018089">
    <property type="entry name" value="OMPdecase_AS"/>
</dbReference>
<feature type="binding site" evidence="10">
    <location>
        <position position="10"/>
    </location>
    <ligand>
        <name>substrate</name>
    </ligand>
</feature>
<dbReference type="RefSeq" id="WP_012543627.1">
    <property type="nucleotide sequence ID" value="NC_011295.1"/>
</dbReference>
<feature type="binding site" evidence="10">
    <location>
        <position position="192"/>
    </location>
    <ligand>
        <name>substrate</name>
    </ligand>
</feature>
<name>B5YA21_COPPD</name>
<feature type="binding site" evidence="10">
    <location>
        <position position="123"/>
    </location>
    <ligand>
        <name>substrate</name>
    </ligand>
</feature>
<evidence type="ECO:0000256" key="4">
    <source>
        <dbReference type="ARBA" id="ARBA00021923"/>
    </source>
</evidence>
<dbReference type="GO" id="GO:0006207">
    <property type="term" value="P:'de novo' pyrimidine nucleobase biosynthetic process"/>
    <property type="evidence" value="ECO:0007669"/>
    <property type="project" value="InterPro"/>
</dbReference>
<accession>B5YA21</accession>
<evidence type="ECO:0000256" key="7">
    <source>
        <dbReference type="ARBA" id="ARBA00023239"/>
    </source>
</evidence>
<feature type="domain" description="Orotidine 5'-phosphate decarboxylase" evidence="12">
    <location>
        <begin position="4"/>
        <end position="227"/>
    </location>
</feature>
<dbReference type="PANTHER" id="PTHR32119:SF2">
    <property type="entry name" value="OROTIDINE 5'-PHOSPHATE DECARBOXYLASE"/>
    <property type="match status" value="1"/>
</dbReference>
<dbReference type="OrthoDB" id="9806203at2"/>
<organism evidence="13 14">
    <name type="scientific">Coprothermobacter proteolyticus (strain ATCC 35245 / DSM 5265 / OCM 4 / BT)</name>
    <dbReference type="NCBI Taxonomy" id="309798"/>
    <lineage>
        <taxon>Bacteria</taxon>
        <taxon>Pseudomonadati</taxon>
        <taxon>Coprothermobacterota</taxon>
        <taxon>Coprothermobacteria</taxon>
        <taxon>Coprothermobacterales</taxon>
        <taxon>Coprothermobacteraceae</taxon>
        <taxon>Coprothermobacter</taxon>
    </lineage>
</organism>
<comment type="catalytic activity">
    <reaction evidence="8 11">
        <text>orotidine 5'-phosphate + H(+) = UMP + CO2</text>
        <dbReference type="Rhea" id="RHEA:11596"/>
        <dbReference type="ChEBI" id="CHEBI:15378"/>
        <dbReference type="ChEBI" id="CHEBI:16526"/>
        <dbReference type="ChEBI" id="CHEBI:57538"/>
        <dbReference type="ChEBI" id="CHEBI:57865"/>
        <dbReference type="EC" id="4.1.1.23"/>
    </reaction>
</comment>
<dbReference type="Gene3D" id="3.20.20.70">
    <property type="entry name" value="Aldolase class I"/>
    <property type="match status" value="1"/>
</dbReference>
<feature type="active site" description="For OMPdecase activity" evidence="9">
    <location>
        <position position="61"/>
    </location>
</feature>
<dbReference type="InterPro" id="IPR013785">
    <property type="entry name" value="Aldolase_TIM"/>
</dbReference>
<evidence type="ECO:0000256" key="10">
    <source>
        <dbReference type="PIRSR" id="PIRSR614732-2"/>
    </source>
</evidence>
<feature type="binding site" evidence="10">
    <location>
        <position position="212"/>
    </location>
    <ligand>
        <name>substrate</name>
    </ligand>
</feature>
<dbReference type="EC" id="4.1.1.23" evidence="3 11"/>
<dbReference type="InterPro" id="IPR011060">
    <property type="entry name" value="RibuloseP-bd_barrel"/>
</dbReference>
<keyword evidence="14" id="KW-1185">Reference proteome</keyword>
<evidence type="ECO:0000256" key="6">
    <source>
        <dbReference type="ARBA" id="ARBA00022975"/>
    </source>
</evidence>
<sequence>MKPNLVLALDFQKRECIDYWIEQTQHLFDWYKVGMEAFYAQGDYTIAKLFERGKHIFLDLKLSDIPNTVYKATKALLSRYPIDMINVHALSGRDTLSAFKEALMEMADLYKKPIKAIGVTLLTSLSEEDLQMLGLTNIEQTVMTLAHIVKNAGLDGVVCSTKEAPRIKQKLGEEFLTVTPGIRFDQLSPHDQKRTGTLQEAVKVSDFIIIGRALTEAQNPQEAIRTLQERWEQLP</sequence>
<evidence type="ECO:0000256" key="5">
    <source>
        <dbReference type="ARBA" id="ARBA00022793"/>
    </source>
</evidence>
<evidence type="ECO:0000256" key="3">
    <source>
        <dbReference type="ARBA" id="ARBA00012321"/>
    </source>
</evidence>
<comment type="similarity">
    <text evidence="11">Belongs to the OMP decarboxylase family.</text>
</comment>
<evidence type="ECO:0000256" key="2">
    <source>
        <dbReference type="ARBA" id="ARBA00004861"/>
    </source>
</evidence>
<gene>
    <name evidence="13" type="primary">pyrF</name>
    <name evidence="13" type="ordered locus">COPRO5265_1317</name>
</gene>
<dbReference type="GO" id="GO:0005829">
    <property type="term" value="C:cytosol"/>
    <property type="evidence" value="ECO:0007669"/>
    <property type="project" value="TreeGrafter"/>
</dbReference>
<dbReference type="Pfam" id="PF00215">
    <property type="entry name" value="OMPdecase"/>
    <property type="match status" value="1"/>
</dbReference>
<reference evidence="14" key="1">
    <citation type="submission" date="2008-08" db="EMBL/GenBank/DDBJ databases">
        <title>The complete genome sequence of Coprothermobacter proteolyticus strain ATCC 5245 / DSM 5265 / BT.</title>
        <authorList>
            <person name="Dodson R.J."/>
            <person name="Durkin A.S."/>
            <person name="Wu M."/>
            <person name="Eisen J."/>
            <person name="Sutton G."/>
        </authorList>
    </citation>
    <scope>NUCLEOTIDE SEQUENCE [LARGE SCALE GENOMIC DNA]</scope>
    <source>
        <strain evidence="14">ATCC 35245 / DSM 5265 / OCM 4 / BT</strain>
    </source>
</reference>
<dbReference type="InterPro" id="IPR001754">
    <property type="entry name" value="OMPdeCOase_dom"/>
</dbReference>
<feature type="binding site" evidence="10">
    <location>
        <position position="183"/>
    </location>
    <ligand>
        <name>substrate</name>
    </ligand>
</feature>
<dbReference type="CDD" id="cd04725">
    <property type="entry name" value="OMP_decarboxylase_like"/>
    <property type="match status" value="1"/>
</dbReference>
<dbReference type="UniPathway" id="UPA00070">
    <property type="reaction ID" value="UER00120"/>
</dbReference>
<protein>
    <recommendedName>
        <fullName evidence="4 11">Orotidine 5'-phosphate decarboxylase</fullName>
        <ecNumber evidence="3 11">4.1.1.23</ecNumber>
    </recommendedName>
</protein>
<dbReference type="Proteomes" id="UP000001732">
    <property type="component" value="Chromosome"/>
</dbReference>
<dbReference type="EMBL" id="CP001145">
    <property type="protein sequence ID" value="ACI16975.1"/>
    <property type="molecule type" value="Genomic_DNA"/>
</dbReference>
<keyword evidence="5 11" id="KW-0210">Decarboxylase</keyword>
<dbReference type="HOGENOM" id="CLU_067069_1_0_9"/>
<evidence type="ECO:0000256" key="1">
    <source>
        <dbReference type="ARBA" id="ARBA00002356"/>
    </source>
</evidence>
<dbReference type="GO" id="GO:0044205">
    <property type="term" value="P:'de novo' UMP biosynthetic process"/>
    <property type="evidence" value="ECO:0007669"/>
    <property type="project" value="UniProtKB-UniPathway"/>
</dbReference>
<dbReference type="InterPro" id="IPR014732">
    <property type="entry name" value="OMPdecase"/>
</dbReference>
<evidence type="ECO:0000259" key="12">
    <source>
        <dbReference type="SMART" id="SM00934"/>
    </source>
</evidence>
<keyword evidence="6 11" id="KW-0665">Pyrimidine biosynthesis</keyword>
<keyword evidence="7 11" id="KW-0456">Lyase</keyword>
<dbReference type="KEGG" id="cpo:COPRO5265_1317"/>
<proteinExistence type="inferred from homology"/>
<dbReference type="NCBIfam" id="TIGR01740">
    <property type="entry name" value="pyrF"/>
    <property type="match status" value="1"/>
</dbReference>
<comment type="pathway">
    <text evidence="2 11">Pyrimidine metabolism; UMP biosynthesis via de novo pathway; UMP from orotate: step 2/2.</text>
</comment>
<feature type="active site" description="For OMPdecase activity" evidence="9">
    <location>
        <position position="59"/>
    </location>
</feature>
<evidence type="ECO:0000313" key="14">
    <source>
        <dbReference type="Proteomes" id="UP000001732"/>
    </source>
</evidence>
<dbReference type="SUPFAM" id="SSF51366">
    <property type="entry name" value="Ribulose-phoshate binding barrel"/>
    <property type="match status" value="1"/>
</dbReference>
<dbReference type="NCBIfam" id="NF001273">
    <property type="entry name" value="PRK00230.1"/>
    <property type="match status" value="1"/>
</dbReference>
<reference evidence="13 14" key="2">
    <citation type="journal article" date="2014" name="Genome Announc.">
        <title>Complete Genome Sequence of Coprothermobacter proteolyticus DSM 5265.</title>
        <authorList>
            <person name="Alexiev A."/>
            <person name="Coil D.A."/>
            <person name="Badger J.H."/>
            <person name="Enticknap J."/>
            <person name="Ward N."/>
            <person name="Robb F.T."/>
            <person name="Eisen J.A."/>
        </authorList>
    </citation>
    <scope>NUCLEOTIDE SEQUENCE [LARGE SCALE GENOMIC DNA]</scope>
    <source>
        <strain evidence="14">ATCC 35245 / DSM 5265 / OCM 4 / BT</strain>
    </source>
</reference>
<evidence type="ECO:0000256" key="8">
    <source>
        <dbReference type="ARBA" id="ARBA00049157"/>
    </source>
</evidence>
<comment type="function">
    <text evidence="1">Catalyzes the decarboxylation of orotidine 5'-monophosphate (OMP) to uridine 5'-monophosphate (UMP).</text>
</comment>
<dbReference type="PANTHER" id="PTHR32119">
    <property type="entry name" value="OROTIDINE 5'-PHOSPHATE DECARBOXYLASE"/>
    <property type="match status" value="1"/>
</dbReference>
<evidence type="ECO:0000256" key="9">
    <source>
        <dbReference type="PIRSR" id="PIRSR614732-1"/>
    </source>
</evidence>
<dbReference type="GO" id="GO:0004590">
    <property type="term" value="F:orotidine-5'-phosphate decarboxylase activity"/>
    <property type="evidence" value="ECO:0007669"/>
    <property type="project" value="UniProtKB-EC"/>
</dbReference>